<comment type="caution">
    <text evidence="2">The sequence shown here is derived from an EMBL/GenBank/DDBJ whole genome shotgun (WGS) entry which is preliminary data.</text>
</comment>
<dbReference type="EMBL" id="VSSQ01005269">
    <property type="protein sequence ID" value="MPM28485.1"/>
    <property type="molecule type" value="Genomic_DNA"/>
</dbReference>
<gene>
    <name evidence="2" type="ORF">SDC9_75011</name>
</gene>
<reference evidence="2" key="1">
    <citation type="submission" date="2019-08" db="EMBL/GenBank/DDBJ databases">
        <authorList>
            <person name="Kucharzyk K."/>
            <person name="Murdoch R.W."/>
            <person name="Higgins S."/>
            <person name="Loffler F."/>
        </authorList>
    </citation>
    <scope>NUCLEOTIDE SEQUENCE</scope>
</reference>
<evidence type="ECO:0000313" key="2">
    <source>
        <dbReference type="EMBL" id="MPM28485.1"/>
    </source>
</evidence>
<sequence length="292" mass="29910">MGGDDELVAQQPLEGGGDTHVGGHAPLKQDGALQPPALGQIVEVIAGQGLAQAGDDVLAGVAALLLVDHVRFGKHGAPPGNAHRVFGAEGVAAKFLDGNVQPGGLPVQKGAGARRADRVHGEVAHHAVLEQDDLGVLPADFQYGAHPGNGGAGGYGMGGNLILYHIGSDEQAGQLPPAAGGPRAADGEGALRVVLQKGQTMAQGVGGASAGFEVQLAAHRKLLIHEHQIGAHRADVHAQKIFFFQFVHLSFACENPQTSPALPGRRWAAAAGGEALRLRLRSMSRKASTLVT</sequence>
<accession>A0A644YIR9</accession>
<dbReference type="AlphaFoldDB" id="A0A644YIR9"/>
<organism evidence="2">
    <name type="scientific">bioreactor metagenome</name>
    <dbReference type="NCBI Taxonomy" id="1076179"/>
    <lineage>
        <taxon>unclassified sequences</taxon>
        <taxon>metagenomes</taxon>
        <taxon>ecological metagenomes</taxon>
    </lineage>
</organism>
<evidence type="ECO:0000256" key="1">
    <source>
        <dbReference type="SAM" id="MobiDB-lite"/>
    </source>
</evidence>
<name>A0A644YIR9_9ZZZZ</name>
<protein>
    <submittedName>
        <fullName evidence="2">Uncharacterized protein</fullName>
    </submittedName>
</protein>
<feature type="region of interest" description="Disordered" evidence="1">
    <location>
        <begin position="11"/>
        <end position="32"/>
    </location>
</feature>
<proteinExistence type="predicted"/>